<keyword evidence="3" id="KW-0694">RNA-binding</keyword>
<dbReference type="AlphaFoldDB" id="A0A7J7DRM5"/>
<evidence type="ECO:0000256" key="1">
    <source>
        <dbReference type="ARBA" id="ARBA00022801"/>
    </source>
</evidence>
<evidence type="ECO:0000256" key="3">
    <source>
        <dbReference type="ARBA" id="ARBA00022884"/>
    </source>
</evidence>
<keyword evidence="5" id="KW-0648">Protein biosynthesis</keyword>
<dbReference type="PROSITE" id="PS51192">
    <property type="entry name" value="HELICASE_ATP_BIND_1"/>
    <property type="match status" value="1"/>
</dbReference>
<comment type="caution">
    <text evidence="5">The sequence shown here is derived from an EMBL/GenBank/DDBJ whole genome shotgun (WGS) entry which is preliminary data.</text>
</comment>
<gene>
    <name evidence="5" type="ORF">HS088_TW04G00966</name>
</gene>
<evidence type="ECO:0000256" key="2">
    <source>
        <dbReference type="ARBA" id="ARBA00022806"/>
    </source>
</evidence>
<dbReference type="Gene3D" id="3.40.50.300">
    <property type="entry name" value="P-loop containing nucleotide triphosphate hydrolases"/>
    <property type="match status" value="1"/>
</dbReference>
<dbReference type="GO" id="GO:0003743">
    <property type="term" value="F:translation initiation factor activity"/>
    <property type="evidence" value="ECO:0007669"/>
    <property type="project" value="UniProtKB-KW"/>
</dbReference>
<keyword evidence="2" id="KW-0067">ATP-binding</keyword>
<dbReference type="InterPro" id="IPR027417">
    <property type="entry name" value="P-loop_NTPase"/>
</dbReference>
<dbReference type="SMART" id="SM00487">
    <property type="entry name" value="DEXDc"/>
    <property type="match status" value="1"/>
</dbReference>
<dbReference type="InterPro" id="IPR011545">
    <property type="entry name" value="DEAD/DEAH_box_helicase_dom"/>
</dbReference>
<keyword evidence="5" id="KW-0396">Initiation factor</keyword>
<dbReference type="PANTHER" id="PTHR47958">
    <property type="entry name" value="ATP-DEPENDENT RNA HELICASE DBP3"/>
    <property type="match status" value="1"/>
</dbReference>
<reference evidence="5 6" key="1">
    <citation type="journal article" date="2020" name="Nat. Commun.">
        <title>Genome of Tripterygium wilfordii and identification of cytochrome P450 involved in triptolide biosynthesis.</title>
        <authorList>
            <person name="Tu L."/>
            <person name="Su P."/>
            <person name="Zhang Z."/>
            <person name="Gao L."/>
            <person name="Wang J."/>
            <person name="Hu T."/>
            <person name="Zhou J."/>
            <person name="Zhang Y."/>
            <person name="Zhao Y."/>
            <person name="Liu Y."/>
            <person name="Song Y."/>
            <person name="Tong Y."/>
            <person name="Lu Y."/>
            <person name="Yang J."/>
            <person name="Xu C."/>
            <person name="Jia M."/>
            <person name="Peters R.J."/>
            <person name="Huang L."/>
            <person name="Gao W."/>
        </authorList>
    </citation>
    <scope>NUCLEOTIDE SEQUENCE [LARGE SCALE GENOMIC DNA]</scope>
    <source>
        <strain evidence="6">cv. XIE 37</strain>
        <tissue evidence="5">Leaf</tissue>
    </source>
</reference>
<dbReference type="InParanoid" id="A0A7J7DRM5"/>
<keyword evidence="2" id="KW-0347">Helicase</keyword>
<accession>A0A7J7DRM5</accession>
<evidence type="ECO:0000313" key="5">
    <source>
        <dbReference type="EMBL" id="KAF5749005.1"/>
    </source>
</evidence>
<evidence type="ECO:0000259" key="4">
    <source>
        <dbReference type="PROSITE" id="PS51192"/>
    </source>
</evidence>
<dbReference type="Proteomes" id="UP000593562">
    <property type="component" value="Unassembled WGS sequence"/>
</dbReference>
<proteinExistence type="predicted"/>
<dbReference type="GO" id="GO:0004386">
    <property type="term" value="F:helicase activity"/>
    <property type="evidence" value="ECO:0007669"/>
    <property type="project" value="UniProtKB-KW"/>
</dbReference>
<keyword evidence="1" id="KW-0378">Hydrolase</keyword>
<dbReference type="InterPro" id="IPR014001">
    <property type="entry name" value="Helicase_ATP-bd"/>
</dbReference>
<dbReference type="SUPFAM" id="SSF52540">
    <property type="entry name" value="P-loop containing nucleoside triphosphate hydrolases"/>
    <property type="match status" value="1"/>
</dbReference>
<dbReference type="GO" id="GO:0005524">
    <property type="term" value="F:ATP binding"/>
    <property type="evidence" value="ECO:0007669"/>
    <property type="project" value="InterPro"/>
</dbReference>
<evidence type="ECO:0000313" key="6">
    <source>
        <dbReference type="Proteomes" id="UP000593562"/>
    </source>
</evidence>
<dbReference type="GO" id="GO:0003723">
    <property type="term" value="F:RNA binding"/>
    <property type="evidence" value="ECO:0007669"/>
    <property type="project" value="UniProtKB-KW"/>
</dbReference>
<dbReference type="OrthoDB" id="10265785at2759"/>
<organism evidence="5 6">
    <name type="scientific">Tripterygium wilfordii</name>
    <name type="common">Thunder God vine</name>
    <dbReference type="NCBI Taxonomy" id="458696"/>
    <lineage>
        <taxon>Eukaryota</taxon>
        <taxon>Viridiplantae</taxon>
        <taxon>Streptophyta</taxon>
        <taxon>Embryophyta</taxon>
        <taxon>Tracheophyta</taxon>
        <taxon>Spermatophyta</taxon>
        <taxon>Magnoliopsida</taxon>
        <taxon>eudicotyledons</taxon>
        <taxon>Gunneridae</taxon>
        <taxon>Pentapetalae</taxon>
        <taxon>rosids</taxon>
        <taxon>fabids</taxon>
        <taxon>Celastrales</taxon>
        <taxon>Celastraceae</taxon>
        <taxon>Tripterygium</taxon>
    </lineage>
</organism>
<keyword evidence="6" id="KW-1185">Reference proteome</keyword>
<feature type="domain" description="Helicase ATP-binding" evidence="4">
    <location>
        <begin position="70"/>
        <end position="236"/>
    </location>
</feature>
<dbReference type="EMBL" id="JAAARO010000004">
    <property type="protein sequence ID" value="KAF5749005.1"/>
    <property type="molecule type" value="Genomic_DNA"/>
</dbReference>
<sequence length="236" mass="26575">MSVMAGLAKDGSQFDSRMKEPLACDGQDFITSNDVVKSNNVNYFDIMELLRDTLGDRVHELASKSQQREIASFCDSLYDIQRGQSGTEKTATLCSGILRILDYGLVQCQVLVLAHTREVARQIEEVMREEKYFPVVKVRACVGGTSVRKDQCILQAGIHVVVGTPGRVLDMMRRKYLRPDYIKMFLLDEAGERLLTTGYEDQVVDIYGMLPSDISLGLFSARMTPEAHLFVDDYLQ</sequence>
<protein>
    <submittedName>
        <fullName evidence="5">Eukaryotic initiation factor 4A-8</fullName>
    </submittedName>
</protein>
<keyword evidence="2" id="KW-0547">Nucleotide-binding</keyword>
<dbReference type="Pfam" id="PF00270">
    <property type="entry name" value="DEAD"/>
    <property type="match status" value="1"/>
</dbReference>
<dbReference type="GO" id="GO:0016787">
    <property type="term" value="F:hydrolase activity"/>
    <property type="evidence" value="ECO:0007669"/>
    <property type="project" value="UniProtKB-KW"/>
</dbReference>
<name>A0A7J7DRM5_TRIWF</name>